<gene>
    <name evidence="1" type="ORF">CES85_4941</name>
</gene>
<evidence type="ECO:0000313" key="1">
    <source>
        <dbReference type="EMBL" id="ASV84149.1"/>
    </source>
</evidence>
<name>A0A248UCU0_9HYPH</name>
<sequence>MGKSQAALERRAAAKEAYQSGIFAAEQKGELQAARQMRGFIARLEKQSGGKS</sequence>
<reference evidence="1 2" key="1">
    <citation type="submission" date="2017-07" db="EMBL/GenBank/DDBJ databases">
        <title>Phylogenetic study on the rhizospheric bacterium Ochrobactrum sp. A44.</title>
        <authorList>
            <person name="Krzyzanowska D.M."/>
            <person name="Ossowicki A."/>
            <person name="Rajewska M."/>
            <person name="Maciag T."/>
            <person name="Kaczynski Z."/>
            <person name="Czerwicka M."/>
            <person name="Jafra S."/>
        </authorList>
    </citation>
    <scope>NUCLEOTIDE SEQUENCE [LARGE SCALE GENOMIC DNA]</scope>
    <source>
        <strain evidence="1 2">A44</strain>
    </source>
</reference>
<protein>
    <submittedName>
        <fullName evidence="1">Uncharacterized protein</fullName>
    </submittedName>
</protein>
<proteinExistence type="predicted"/>
<evidence type="ECO:0000313" key="2">
    <source>
        <dbReference type="Proteomes" id="UP000215256"/>
    </source>
</evidence>
<dbReference type="EMBL" id="CP022603">
    <property type="protein sequence ID" value="ASV84149.1"/>
    <property type="molecule type" value="Genomic_DNA"/>
</dbReference>
<dbReference type="Proteomes" id="UP000215256">
    <property type="component" value="Chromosome 2"/>
</dbReference>
<accession>A0A248UCU0</accession>
<dbReference type="AlphaFoldDB" id="A0A248UCU0"/>
<organism evidence="1 2">
    <name type="scientific">Ochrobactrum quorumnocens</name>
    <dbReference type="NCBI Taxonomy" id="271865"/>
    <lineage>
        <taxon>Bacteria</taxon>
        <taxon>Pseudomonadati</taxon>
        <taxon>Pseudomonadota</taxon>
        <taxon>Alphaproteobacteria</taxon>
        <taxon>Hyphomicrobiales</taxon>
        <taxon>Brucellaceae</taxon>
        <taxon>Brucella/Ochrobactrum group</taxon>
        <taxon>Ochrobactrum</taxon>
    </lineage>
</organism>
<dbReference type="KEGG" id="och:CES85_4941"/>